<evidence type="ECO:0008006" key="6">
    <source>
        <dbReference type="Google" id="ProtNLM"/>
    </source>
</evidence>
<dbReference type="EMBL" id="JAFBDR010000005">
    <property type="protein sequence ID" value="MBM7570788.1"/>
    <property type="molecule type" value="Genomic_DNA"/>
</dbReference>
<evidence type="ECO:0000256" key="2">
    <source>
        <dbReference type="ARBA" id="ARBA00023016"/>
    </source>
</evidence>
<keyword evidence="1" id="KW-0235">DNA replication</keyword>
<accession>A0ABS2MYA5</accession>
<dbReference type="Proteomes" id="UP001296943">
    <property type="component" value="Unassembled WGS sequence"/>
</dbReference>
<reference evidence="4 5" key="1">
    <citation type="submission" date="2021-01" db="EMBL/GenBank/DDBJ databases">
        <title>Genomic Encyclopedia of Type Strains, Phase IV (KMG-IV): sequencing the most valuable type-strain genomes for metagenomic binning, comparative biology and taxonomic classification.</title>
        <authorList>
            <person name="Goeker M."/>
        </authorList>
    </citation>
    <scope>NUCLEOTIDE SEQUENCE [LARGE SCALE GENOMIC DNA]</scope>
    <source>
        <strain evidence="4 5">DSM 23711</strain>
    </source>
</reference>
<feature type="transmembrane region" description="Helical" evidence="3">
    <location>
        <begin position="82"/>
        <end position="106"/>
    </location>
</feature>
<evidence type="ECO:0000256" key="3">
    <source>
        <dbReference type="SAM" id="Phobius"/>
    </source>
</evidence>
<evidence type="ECO:0000313" key="5">
    <source>
        <dbReference type="Proteomes" id="UP001296943"/>
    </source>
</evidence>
<dbReference type="Gene3D" id="1.10.287.110">
    <property type="entry name" value="DnaJ domain"/>
    <property type="match status" value="1"/>
</dbReference>
<name>A0ABS2MYA5_9BACI</name>
<organism evidence="4 5">
    <name type="scientific">Aquibacillus albus</name>
    <dbReference type="NCBI Taxonomy" id="1168171"/>
    <lineage>
        <taxon>Bacteria</taxon>
        <taxon>Bacillati</taxon>
        <taxon>Bacillota</taxon>
        <taxon>Bacilli</taxon>
        <taxon>Bacillales</taxon>
        <taxon>Bacillaceae</taxon>
        <taxon>Aquibacillus</taxon>
    </lineage>
</organism>
<keyword evidence="3" id="KW-0472">Membrane</keyword>
<protein>
    <recommendedName>
        <fullName evidence="6">J domain-containing protein</fullName>
    </recommendedName>
</protein>
<evidence type="ECO:0000313" key="4">
    <source>
        <dbReference type="EMBL" id="MBM7570788.1"/>
    </source>
</evidence>
<comment type="caution">
    <text evidence="4">The sequence shown here is derived from an EMBL/GenBank/DDBJ whole genome shotgun (WGS) entry which is preliminary data.</text>
</comment>
<dbReference type="SUPFAM" id="SSF46565">
    <property type="entry name" value="Chaperone J-domain"/>
    <property type="match status" value="1"/>
</dbReference>
<dbReference type="RefSeq" id="WP_204498204.1">
    <property type="nucleotide sequence ID" value="NZ_JAFBDR010000005.1"/>
</dbReference>
<proteinExistence type="predicted"/>
<keyword evidence="3" id="KW-1133">Transmembrane helix</keyword>
<gene>
    <name evidence="4" type="ORF">JOC48_001266</name>
</gene>
<keyword evidence="2" id="KW-0346">Stress response</keyword>
<keyword evidence="5" id="KW-1185">Reference proteome</keyword>
<evidence type="ECO:0000256" key="1">
    <source>
        <dbReference type="ARBA" id="ARBA00022705"/>
    </source>
</evidence>
<sequence>MDIKKAYEILGVSEKVTMEELEDRFMILVKRHKNASQLSNEEETSELDQINEAYYIIRAHLLGQDESAANETFKEKLGHFIYYYKFHVVGGIIGLILIISFISSIVEGQNNKIDLPPADLTIVMLGEYQIDDTLPIQEKLNPLFPQWETLHIELFYQPSEMNSEHDMGIIVKNQAELSQLDLDLLILDEHQYSVFVERNSFVSLDHLSDGLIESVGQDKLYYDQAEEDTQEHLYGIDLADSTIFDNVDDRENKIAVIPKGQESIEKAETFITTVLESTIEE</sequence>
<dbReference type="InterPro" id="IPR036869">
    <property type="entry name" value="J_dom_sf"/>
</dbReference>
<keyword evidence="3" id="KW-0812">Transmembrane</keyword>